<dbReference type="EMBL" id="KL989568">
    <property type="protein sequence ID" value="KFK22408.1"/>
    <property type="molecule type" value="Genomic_DNA"/>
</dbReference>
<keyword evidence="1" id="KW-0833">Ubl conjugation pathway</keyword>
<dbReference type="OMA" id="MISITWE"/>
<dbReference type="SUPFAM" id="SSF46934">
    <property type="entry name" value="UBA-like"/>
    <property type="match status" value="1"/>
</dbReference>
<dbReference type="CDD" id="cd01767">
    <property type="entry name" value="UBX"/>
    <property type="match status" value="1"/>
</dbReference>
<gene>
    <name evidence="3" type="ORF">AALP_AAs65522U000100</name>
</gene>
<dbReference type="InterPro" id="IPR001012">
    <property type="entry name" value="UBX_dom"/>
</dbReference>
<evidence type="ECO:0000313" key="3">
    <source>
        <dbReference type="EMBL" id="KFK22408.1"/>
    </source>
</evidence>
<dbReference type="InterPro" id="IPR050730">
    <property type="entry name" value="UBX_domain-protein"/>
</dbReference>
<protein>
    <recommendedName>
        <fullName evidence="2">UBX domain-containing protein</fullName>
    </recommendedName>
</protein>
<dbReference type="GO" id="GO:0043130">
    <property type="term" value="F:ubiquitin binding"/>
    <property type="evidence" value="ECO:0007669"/>
    <property type="project" value="TreeGrafter"/>
</dbReference>
<dbReference type="PANTHER" id="PTHR23322:SF78">
    <property type="entry name" value="PLANT UBX DOMAIN-CONTAINING PROTEIN 16-RELATED"/>
    <property type="match status" value="1"/>
</dbReference>
<dbReference type="Pfam" id="PF14555">
    <property type="entry name" value="UBA_4"/>
    <property type="match status" value="1"/>
</dbReference>
<feature type="domain" description="UBX" evidence="2">
    <location>
        <begin position="294"/>
        <end position="375"/>
    </location>
</feature>
<sequence>MENLTSDQDKLISTFVEIAVGHSIETAILFLKATNWNLEDAINLFLIHRSNHQALSYENSLEQYHYHSNNSQDEEQIPLPLPSRRDTLYDDPSMCRNTSVPVCPEQIWDSMTPSGPCSKLSSLFRPPIDLLFKAVSQAIKSSFMLLQAYDDTDEGKKVSSFYKIESVPPVVLLIDPFTGQKMRMWSGMIQAHSFVEDLKKYMESGPNQYIASLTSKKRTRTEMVNCLPSNKRLKTEKTSCSPSNYTVQDMYTEESSEDALFVEEEEEEEEEDTCLSSDMFEFLVLTEEPKGDCDRSLVCSLCVRFPDGRRKPRKFLKSEPIQLLWSFCYAHMEESERNKAFKLVQAIPGASKTLEYGTNATFEESGLDKAMISVIWE</sequence>
<dbReference type="AlphaFoldDB" id="A0A087FXQ6"/>
<dbReference type="OrthoDB" id="270602at2759"/>
<keyword evidence="4" id="KW-1185">Reference proteome</keyword>
<dbReference type="Gene3D" id="3.10.20.90">
    <property type="entry name" value="Phosphatidylinositol 3-kinase Catalytic Subunit, Chain A, domain 1"/>
    <property type="match status" value="1"/>
</dbReference>
<dbReference type="GO" id="GO:0005634">
    <property type="term" value="C:nucleus"/>
    <property type="evidence" value="ECO:0007669"/>
    <property type="project" value="TreeGrafter"/>
</dbReference>
<dbReference type="SMART" id="SM00594">
    <property type="entry name" value="UAS"/>
    <property type="match status" value="1"/>
</dbReference>
<dbReference type="Gene3D" id="1.10.8.10">
    <property type="entry name" value="DNA helicase RuvA subunit, C-terminal domain"/>
    <property type="match status" value="1"/>
</dbReference>
<dbReference type="InterPro" id="IPR029071">
    <property type="entry name" value="Ubiquitin-like_domsf"/>
</dbReference>
<dbReference type="Gene3D" id="3.40.30.10">
    <property type="entry name" value="Glutaredoxin"/>
    <property type="match status" value="1"/>
</dbReference>
<dbReference type="Proteomes" id="UP000029120">
    <property type="component" value="Unassembled WGS sequence"/>
</dbReference>
<evidence type="ECO:0000259" key="2">
    <source>
        <dbReference type="PROSITE" id="PS50033"/>
    </source>
</evidence>
<dbReference type="InterPro" id="IPR009060">
    <property type="entry name" value="UBA-like_sf"/>
</dbReference>
<dbReference type="eggNOG" id="KOG1364">
    <property type="taxonomic scope" value="Eukaryota"/>
</dbReference>
<dbReference type="SUPFAM" id="SSF52833">
    <property type="entry name" value="Thioredoxin-like"/>
    <property type="match status" value="1"/>
</dbReference>
<name>A0A087FXQ6_ARAAL</name>
<accession>A0A087FXQ6</accession>
<proteinExistence type="predicted"/>
<dbReference type="PANTHER" id="PTHR23322">
    <property type="entry name" value="FAS-ASSOCIATED PROTEIN"/>
    <property type="match status" value="1"/>
</dbReference>
<dbReference type="InterPro" id="IPR006577">
    <property type="entry name" value="UAS"/>
</dbReference>
<dbReference type="Pfam" id="PF00789">
    <property type="entry name" value="UBX"/>
    <property type="match status" value="1"/>
</dbReference>
<dbReference type="InterPro" id="IPR036249">
    <property type="entry name" value="Thioredoxin-like_sf"/>
</dbReference>
<reference evidence="4" key="1">
    <citation type="journal article" date="2015" name="Nat. Plants">
        <title>Genome expansion of Arabis alpina linked with retrotransposition and reduced symmetric DNA methylation.</title>
        <authorList>
            <person name="Willing E.M."/>
            <person name="Rawat V."/>
            <person name="Mandakova T."/>
            <person name="Maumus F."/>
            <person name="James G.V."/>
            <person name="Nordstroem K.J."/>
            <person name="Becker C."/>
            <person name="Warthmann N."/>
            <person name="Chica C."/>
            <person name="Szarzynska B."/>
            <person name="Zytnicki M."/>
            <person name="Albani M.C."/>
            <person name="Kiefer C."/>
            <person name="Bergonzi S."/>
            <person name="Castaings L."/>
            <person name="Mateos J.L."/>
            <person name="Berns M.C."/>
            <person name="Bujdoso N."/>
            <person name="Piofczyk T."/>
            <person name="de Lorenzo L."/>
            <person name="Barrero-Sicilia C."/>
            <person name="Mateos I."/>
            <person name="Piednoel M."/>
            <person name="Hagmann J."/>
            <person name="Chen-Min-Tao R."/>
            <person name="Iglesias-Fernandez R."/>
            <person name="Schuster S.C."/>
            <person name="Alonso-Blanco C."/>
            <person name="Roudier F."/>
            <person name="Carbonero P."/>
            <person name="Paz-Ares J."/>
            <person name="Davis S.J."/>
            <person name="Pecinka A."/>
            <person name="Quesneville H."/>
            <person name="Colot V."/>
            <person name="Lysak M.A."/>
            <person name="Weigel D."/>
            <person name="Coupland G."/>
            <person name="Schneeberger K."/>
        </authorList>
    </citation>
    <scope>NUCLEOTIDE SEQUENCE [LARGE SCALE GENOMIC DNA]</scope>
    <source>
        <strain evidence="4">cv. Pajares</strain>
    </source>
</reference>
<organism evidence="3 4">
    <name type="scientific">Arabis alpina</name>
    <name type="common">Alpine rock-cress</name>
    <dbReference type="NCBI Taxonomy" id="50452"/>
    <lineage>
        <taxon>Eukaryota</taxon>
        <taxon>Viridiplantae</taxon>
        <taxon>Streptophyta</taxon>
        <taxon>Embryophyta</taxon>
        <taxon>Tracheophyta</taxon>
        <taxon>Spermatophyta</taxon>
        <taxon>Magnoliopsida</taxon>
        <taxon>eudicotyledons</taxon>
        <taxon>Gunneridae</taxon>
        <taxon>Pentapetalae</taxon>
        <taxon>rosids</taxon>
        <taxon>malvids</taxon>
        <taxon>Brassicales</taxon>
        <taxon>Brassicaceae</taxon>
        <taxon>Arabideae</taxon>
        <taxon>Arabis</taxon>
    </lineage>
</organism>
<dbReference type="GO" id="GO:0043161">
    <property type="term" value="P:proteasome-mediated ubiquitin-dependent protein catabolic process"/>
    <property type="evidence" value="ECO:0007669"/>
    <property type="project" value="TreeGrafter"/>
</dbReference>
<evidence type="ECO:0000313" key="4">
    <source>
        <dbReference type="Proteomes" id="UP000029120"/>
    </source>
</evidence>
<evidence type="ECO:0000256" key="1">
    <source>
        <dbReference type="ARBA" id="ARBA00022786"/>
    </source>
</evidence>
<dbReference type="PROSITE" id="PS50033">
    <property type="entry name" value="UBX"/>
    <property type="match status" value="1"/>
</dbReference>
<dbReference type="SUPFAM" id="SSF54236">
    <property type="entry name" value="Ubiquitin-like"/>
    <property type="match status" value="1"/>
</dbReference>
<dbReference type="Gramene" id="KFK22408">
    <property type="protein sequence ID" value="KFK22408"/>
    <property type="gene ID" value="AALP_AAs65522U000100"/>
</dbReference>